<feature type="domain" description="Fe/B12 periplasmic-binding" evidence="9">
    <location>
        <begin position="279"/>
        <end position="536"/>
    </location>
</feature>
<dbReference type="RefSeq" id="WP_378047444.1">
    <property type="nucleotide sequence ID" value="NZ_JBHMDN010000013.1"/>
</dbReference>
<dbReference type="PANTHER" id="PTHR30532">
    <property type="entry name" value="IRON III DICITRATE-BINDING PERIPLASMIC PROTEIN"/>
    <property type="match status" value="1"/>
</dbReference>
<evidence type="ECO:0000259" key="8">
    <source>
        <dbReference type="PROSITE" id="PS01124"/>
    </source>
</evidence>
<keyword evidence="5" id="KW-0805">Transcription regulation</keyword>
<evidence type="ECO:0000256" key="7">
    <source>
        <dbReference type="ARBA" id="ARBA00023163"/>
    </source>
</evidence>
<evidence type="ECO:0000256" key="5">
    <source>
        <dbReference type="ARBA" id="ARBA00023015"/>
    </source>
</evidence>
<dbReference type="PANTHER" id="PTHR30532:SF1">
    <property type="entry name" value="IRON(3+)-HYDROXAMATE-BINDING PROTEIN FHUD"/>
    <property type="match status" value="1"/>
</dbReference>
<gene>
    <name evidence="10" type="ORF">ACFQMJ_06035</name>
</gene>
<keyword evidence="3" id="KW-0813">Transport</keyword>
<evidence type="ECO:0000256" key="2">
    <source>
        <dbReference type="ARBA" id="ARBA00008814"/>
    </source>
</evidence>
<protein>
    <submittedName>
        <fullName evidence="10">Helix-turn-helix domain-containing protein</fullName>
    </submittedName>
</protein>
<sequence length="536" mass="61071">MDQQKHRTDFAGETVYQLRSWTEIDCAGEAGWELECKPGERALLVVKEGGGRLRIDGDDCQLGRSGIGPIACRRLALKPDNGGRLRGFCLTLAELDVRGAVHTLVEEVPRRPGPWSGTLYERMRPLLDELAAVCRGPLPFRGGAAALRRGRLLYALLEELAAASSQREEAGSSDPIGDTIAYMERNYREDIPRERLARLAGLSPWHYSARFKQSTGLSPIAYLNGIRIRKARELLLRPHAGLKEIALETGYRDEFYFSRKFKTTVGVSPTVYVRKTPERLANLCFPYDGSMMALQLTPCVSIVDEGAPHRRDYFSRIPYPLTGQLLSERNMGQLERARPYLIICGDDQEYNRERLARIAPTLVLSWTGMGWREHLQQIGEATGREKEAERWLDAYDENAAEARLNVRRTAGNASCLAVALCEDKLIAYRSRNMGELLYRDLQMAQPFEAGSPTFIKRRIDLEQLLAWNADVLLLHVYGDSRSESWVARLERDERWQALKAVRERRVFRIDGAIWREYSAYSQQYMLQQAQRMLARI</sequence>
<dbReference type="Proteomes" id="UP001596378">
    <property type="component" value="Unassembled WGS sequence"/>
</dbReference>
<accession>A0ABW2F9A8</accession>
<dbReference type="SUPFAM" id="SSF53807">
    <property type="entry name" value="Helical backbone' metal receptor"/>
    <property type="match status" value="1"/>
</dbReference>
<dbReference type="PROSITE" id="PS00041">
    <property type="entry name" value="HTH_ARAC_FAMILY_1"/>
    <property type="match status" value="1"/>
</dbReference>
<comment type="similarity">
    <text evidence="2">Belongs to the bacterial solute-binding protein 8 family.</text>
</comment>
<name>A0ABW2F9A8_9BACL</name>
<keyword evidence="11" id="KW-1185">Reference proteome</keyword>
<dbReference type="InterPro" id="IPR018060">
    <property type="entry name" value="HTH_AraC"/>
</dbReference>
<dbReference type="PROSITE" id="PS01124">
    <property type="entry name" value="HTH_ARAC_FAMILY_2"/>
    <property type="match status" value="1"/>
</dbReference>
<dbReference type="InterPro" id="IPR018062">
    <property type="entry name" value="HTH_AraC-typ_CS"/>
</dbReference>
<comment type="caution">
    <text evidence="10">The sequence shown here is derived from an EMBL/GenBank/DDBJ whole genome shotgun (WGS) entry which is preliminary data.</text>
</comment>
<dbReference type="InterPro" id="IPR009057">
    <property type="entry name" value="Homeodomain-like_sf"/>
</dbReference>
<dbReference type="Pfam" id="PF01497">
    <property type="entry name" value="Peripla_BP_2"/>
    <property type="match status" value="1"/>
</dbReference>
<dbReference type="SUPFAM" id="SSF46689">
    <property type="entry name" value="Homeodomain-like"/>
    <property type="match status" value="2"/>
</dbReference>
<dbReference type="InterPro" id="IPR002491">
    <property type="entry name" value="ABC_transptr_periplasmic_BD"/>
</dbReference>
<evidence type="ECO:0000256" key="3">
    <source>
        <dbReference type="ARBA" id="ARBA00022448"/>
    </source>
</evidence>
<evidence type="ECO:0000256" key="4">
    <source>
        <dbReference type="ARBA" id="ARBA00022729"/>
    </source>
</evidence>
<evidence type="ECO:0000256" key="6">
    <source>
        <dbReference type="ARBA" id="ARBA00023125"/>
    </source>
</evidence>
<reference evidence="11" key="1">
    <citation type="journal article" date="2019" name="Int. J. Syst. Evol. Microbiol.">
        <title>The Global Catalogue of Microorganisms (GCM) 10K type strain sequencing project: providing services to taxonomists for standard genome sequencing and annotation.</title>
        <authorList>
            <consortium name="The Broad Institute Genomics Platform"/>
            <consortium name="The Broad Institute Genome Sequencing Center for Infectious Disease"/>
            <person name="Wu L."/>
            <person name="Ma J."/>
        </authorList>
    </citation>
    <scope>NUCLEOTIDE SEQUENCE [LARGE SCALE GENOMIC DNA]</scope>
    <source>
        <strain evidence="11">KCTC 12907</strain>
    </source>
</reference>
<dbReference type="Pfam" id="PF12833">
    <property type="entry name" value="HTH_18"/>
    <property type="match status" value="1"/>
</dbReference>
<dbReference type="Gene3D" id="1.10.10.60">
    <property type="entry name" value="Homeodomain-like"/>
    <property type="match status" value="2"/>
</dbReference>
<feature type="domain" description="HTH araC/xylS-type" evidence="8">
    <location>
        <begin position="177"/>
        <end position="275"/>
    </location>
</feature>
<dbReference type="Gene3D" id="3.40.50.1980">
    <property type="entry name" value="Nitrogenase molybdenum iron protein domain"/>
    <property type="match status" value="2"/>
</dbReference>
<keyword evidence="4" id="KW-0732">Signal</keyword>
<keyword evidence="6" id="KW-0238">DNA-binding</keyword>
<dbReference type="EMBL" id="JBHTAI010000003">
    <property type="protein sequence ID" value="MFC7148092.1"/>
    <property type="molecule type" value="Genomic_DNA"/>
</dbReference>
<dbReference type="PROSITE" id="PS50983">
    <property type="entry name" value="FE_B12_PBP"/>
    <property type="match status" value="1"/>
</dbReference>
<evidence type="ECO:0000259" key="9">
    <source>
        <dbReference type="PROSITE" id="PS50983"/>
    </source>
</evidence>
<comment type="subcellular location">
    <subcellularLocation>
        <location evidence="1">Cell envelope</location>
    </subcellularLocation>
</comment>
<evidence type="ECO:0000256" key="1">
    <source>
        <dbReference type="ARBA" id="ARBA00004196"/>
    </source>
</evidence>
<proteinExistence type="inferred from homology"/>
<evidence type="ECO:0000313" key="11">
    <source>
        <dbReference type="Proteomes" id="UP001596378"/>
    </source>
</evidence>
<dbReference type="InterPro" id="IPR051313">
    <property type="entry name" value="Bact_iron-sidero_bind"/>
</dbReference>
<evidence type="ECO:0000313" key="10">
    <source>
        <dbReference type="EMBL" id="MFC7148092.1"/>
    </source>
</evidence>
<keyword evidence="7" id="KW-0804">Transcription</keyword>
<organism evidence="10 11">
    <name type="scientific">Cohnella cellulosilytica</name>
    <dbReference type="NCBI Taxonomy" id="986710"/>
    <lineage>
        <taxon>Bacteria</taxon>
        <taxon>Bacillati</taxon>
        <taxon>Bacillota</taxon>
        <taxon>Bacilli</taxon>
        <taxon>Bacillales</taxon>
        <taxon>Paenibacillaceae</taxon>
        <taxon>Cohnella</taxon>
    </lineage>
</organism>
<dbReference type="SMART" id="SM00342">
    <property type="entry name" value="HTH_ARAC"/>
    <property type="match status" value="1"/>
</dbReference>